<accession>A0A0C2VPH0</accession>
<keyword evidence="2" id="KW-1185">Reference proteome</keyword>
<evidence type="ECO:0000313" key="1">
    <source>
        <dbReference type="EMBL" id="KIL46346.1"/>
    </source>
</evidence>
<organism evidence="1 2">
    <name type="scientific">Jeotgalibacillus campisalis</name>
    <dbReference type="NCBI Taxonomy" id="220754"/>
    <lineage>
        <taxon>Bacteria</taxon>
        <taxon>Bacillati</taxon>
        <taxon>Bacillota</taxon>
        <taxon>Bacilli</taxon>
        <taxon>Bacillales</taxon>
        <taxon>Caryophanaceae</taxon>
        <taxon>Jeotgalibacillus</taxon>
    </lineage>
</organism>
<dbReference type="AlphaFoldDB" id="A0A0C2VPH0"/>
<dbReference type="Proteomes" id="UP000031972">
    <property type="component" value="Unassembled WGS sequence"/>
</dbReference>
<dbReference type="EMBL" id="JXRR01000017">
    <property type="protein sequence ID" value="KIL46346.1"/>
    <property type="molecule type" value="Genomic_DNA"/>
</dbReference>
<sequence length="45" mass="5203">MVQDDKMTVNDKSRVRFLFYNKIKTQGGVNLWLVIQVLHGKSPVV</sequence>
<dbReference type="PATRIC" id="fig|220754.4.peg.3034"/>
<name>A0A0C2VPH0_9BACL</name>
<protein>
    <submittedName>
        <fullName evidence="1">Uncharacterized protein</fullName>
    </submittedName>
</protein>
<reference evidence="1 2" key="1">
    <citation type="submission" date="2015-01" db="EMBL/GenBank/DDBJ databases">
        <title>Jeotgalibacillus campisalis genome sequencing.</title>
        <authorList>
            <person name="Goh K.M."/>
            <person name="Chan K.-G."/>
            <person name="Yaakop A.S."/>
            <person name="Ee R."/>
            <person name="Gan H.M."/>
            <person name="Chan C.S."/>
        </authorList>
    </citation>
    <scope>NUCLEOTIDE SEQUENCE [LARGE SCALE GENOMIC DNA]</scope>
    <source>
        <strain evidence="1 2">SF-57</strain>
    </source>
</reference>
<evidence type="ECO:0000313" key="2">
    <source>
        <dbReference type="Proteomes" id="UP000031972"/>
    </source>
</evidence>
<gene>
    <name evidence="1" type="ORF">KR50_30210</name>
</gene>
<proteinExistence type="predicted"/>
<comment type="caution">
    <text evidence="1">The sequence shown here is derived from an EMBL/GenBank/DDBJ whole genome shotgun (WGS) entry which is preliminary data.</text>
</comment>